<reference evidence="2" key="1">
    <citation type="submission" date="2016-11" db="EMBL/GenBank/DDBJ databases">
        <title>Complete genome sequence of Virgibacillus pantothenticus 21D, a halophilic bacterium isolated from the deep hypersaline anoxic basin Discovery in the Mediterranean Sea.</title>
        <authorList>
            <person name="Zeaiter Z."/>
            <person name="Booth J.M."/>
            <person name="Prosdocimi E.M."/>
            <person name="Mapelli F."/>
            <person name="Fusi M."/>
            <person name="Daffonchio D."/>
            <person name="Borin S."/>
            <person name="Crotti E."/>
        </authorList>
    </citation>
    <scope>NUCLEOTIDE SEQUENCE [LARGE SCALE GENOMIC DNA]</scope>
    <source>
        <strain evidence="2">21D</strain>
    </source>
</reference>
<evidence type="ECO:0000313" key="1">
    <source>
        <dbReference type="EMBL" id="AUJ25922.1"/>
    </source>
</evidence>
<dbReference type="AlphaFoldDB" id="A0A2K9J1U5"/>
<protein>
    <submittedName>
        <fullName evidence="1">Uncharacterized protein</fullName>
    </submittedName>
</protein>
<dbReference type="STRING" id="302167.GCA_900166595_01707"/>
<dbReference type="Proteomes" id="UP000234237">
    <property type="component" value="Chromosome"/>
</dbReference>
<evidence type="ECO:0000313" key="2">
    <source>
        <dbReference type="Proteomes" id="UP000234237"/>
    </source>
</evidence>
<accession>A0A2K9J1U5</accession>
<proteinExistence type="predicted"/>
<organism evidence="1 2">
    <name type="scientific">Virgibacillus dokdonensis</name>
    <dbReference type="NCBI Taxonomy" id="302167"/>
    <lineage>
        <taxon>Bacteria</taxon>
        <taxon>Bacillati</taxon>
        <taxon>Bacillota</taxon>
        <taxon>Bacilli</taxon>
        <taxon>Bacillales</taxon>
        <taxon>Bacillaceae</taxon>
        <taxon>Virgibacillus</taxon>
    </lineage>
</organism>
<sequence>MKIDQHYLLANYSEFFYALGKDEFWCKQQLVLSINQVFNFLNR</sequence>
<dbReference type="KEGG" id="vpn:A21D_02877"/>
<name>A0A2K9J1U5_9BACI</name>
<dbReference type="EMBL" id="CP018622">
    <property type="protein sequence ID" value="AUJ25922.1"/>
    <property type="molecule type" value="Genomic_DNA"/>
</dbReference>
<gene>
    <name evidence="1" type="ORF">A21D_02877</name>
</gene>